<protein>
    <submittedName>
        <fullName evidence="4">Uncharacterized protein</fullName>
    </submittedName>
</protein>
<accession>A0AA36HM85</accession>
<reference evidence="4" key="1">
    <citation type="submission" date="2023-08" db="EMBL/GenBank/DDBJ databases">
        <authorList>
            <person name="Chen Y."/>
            <person name="Shah S."/>
            <person name="Dougan E. K."/>
            <person name="Thang M."/>
            <person name="Chan C."/>
        </authorList>
    </citation>
    <scope>NUCLEOTIDE SEQUENCE</scope>
</reference>
<feature type="region of interest" description="Disordered" evidence="2">
    <location>
        <begin position="427"/>
        <end position="450"/>
    </location>
</feature>
<organism evidence="4 5">
    <name type="scientific">Effrenium voratum</name>
    <dbReference type="NCBI Taxonomy" id="2562239"/>
    <lineage>
        <taxon>Eukaryota</taxon>
        <taxon>Sar</taxon>
        <taxon>Alveolata</taxon>
        <taxon>Dinophyceae</taxon>
        <taxon>Suessiales</taxon>
        <taxon>Symbiodiniaceae</taxon>
        <taxon>Effrenium</taxon>
    </lineage>
</organism>
<evidence type="ECO:0000313" key="5">
    <source>
        <dbReference type="Proteomes" id="UP001178507"/>
    </source>
</evidence>
<keyword evidence="3" id="KW-0472">Membrane</keyword>
<dbReference type="Proteomes" id="UP001178507">
    <property type="component" value="Unassembled WGS sequence"/>
</dbReference>
<evidence type="ECO:0000256" key="2">
    <source>
        <dbReference type="SAM" id="MobiDB-lite"/>
    </source>
</evidence>
<sequence>MESFPSGDLGGRLLVAAYGAVSLHHWCQRLLRLSSVTDECHFYLDILTKIIGESTVVTEEGQLRVHERRRIALKQIAALWSLVLDTFLISLFASQVLGLVKPMVGGFAFFATVSTGSIVLSRLGDPHLELTPARLNRDMTIMSFLVFGATLGMPRELMPACYMARMLCFSFTTRQLSNKVNIMLAPFYLMSHWINTPPDAPMESLLFNVFGEIVAVALMMLILTNLDTKETQLASATLELEAKVEQVEEAEREGGAAQRLLSVTCDAFVRLTHELKIKTPSRSLFDLLMCHFGSGTVNQLEGTPFIRYIAPAEHQRFKDFIDESSKASAPPRSLHIDMKDSSGVTFSAELFHVTVPSLSGEQEHLIGISNDNTDQYADRSGRESANTQLSPSWNIPQPEQQSFADAKSFSAQMDMKHILGYGVLSGKVSQGSRGSKSSKSSNSSGSSRKADLKRLHSLSSIGIVIDATDTNHDFLIRSLTLSFSSPAQCGKELLPNLMEWLKPSHRQNVSNWIQSHANAHFAGRPCQEPSLRGTKMSSPFPSTSTLLIGELLVREVKDELDSAEGSAPSGASSTPEMYVDLELRQIYAH</sequence>
<comment type="caution">
    <text evidence="4">The sequence shown here is derived from an EMBL/GenBank/DDBJ whole genome shotgun (WGS) entry which is preliminary data.</text>
</comment>
<dbReference type="AlphaFoldDB" id="A0AA36HM85"/>
<evidence type="ECO:0000313" key="4">
    <source>
        <dbReference type="EMBL" id="CAJ1371741.1"/>
    </source>
</evidence>
<feature type="compositionally biased region" description="Low complexity" evidence="2">
    <location>
        <begin position="427"/>
        <end position="447"/>
    </location>
</feature>
<feature type="transmembrane region" description="Helical" evidence="3">
    <location>
        <begin position="76"/>
        <end position="97"/>
    </location>
</feature>
<proteinExistence type="predicted"/>
<evidence type="ECO:0000256" key="1">
    <source>
        <dbReference type="SAM" id="Coils"/>
    </source>
</evidence>
<feature type="region of interest" description="Disordered" evidence="2">
    <location>
        <begin position="371"/>
        <end position="403"/>
    </location>
</feature>
<feature type="coiled-coil region" evidence="1">
    <location>
        <begin position="226"/>
        <end position="253"/>
    </location>
</feature>
<keyword evidence="3" id="KW-1133">Transmembrane helix</keyword>
<gene>
    <name evidence="4" type="ORF">EVOR1521_LOCUS1990</name>
</gene>
<feature type="compositionally biased region" description="Polar residues" evidence="2">
    <location>
        <begin position="383"/>
        <end position="403"/>
    </location>
</feature>
<evidence type="ECO:0000256" key="3">
    <source>
        <dbReference type="SAM" id="Phobius"/>
    </source>
</evidence>
<keyword evidence="1" id="KW-0175">Coiled coil</keyword>
<keyword evidence="3" id="KW-0812">Transmembrane</keyword>
<name>A0AA36HM85_9DINO</name>
<dbReference type="EMBL" id="CAUJNA010000095">
    <property type="protein sequence ID" value="CAJ1371741.1"/>
    <property type="molecule type" value="Genomic_DNA"/>
</dbReference>
<keyword evidence="5" id="KW-1185">Reference proteome</keyword>